<comment type="function">
    <text evidence="2">Involved in bacillithiol (BSH) biosynthesis. May catalyze the last step of the pathway, the addition of cysteine to glucosamine malate (GlcN-Mal) to generate BSH.</text>
</comment>
<dbReference type="HAMAP" id="MF_01867">
    <property type="entry name" value="BshC"/>
    <property type="match status" value="1"/>
</dbReference>
<reference evidence="5" key="2">
    <citation type="submission" date="2020-09" db="EMBL/GenBank/DDBJ databases">
        <authorList>
            <person name="Sun Q."/>
            <person name="Zhou Y."/>
        </authorList>
    </citation>
    <scope>NUCLEOTIDE SEQUENCE</scope>
    <source>
        <strain evidence="5">CGMCC 1.12698</strain>
    </source>
</reference>
<evidence type="ECO:0000259" key="4">
    <source>
        <dbReference type="Pfam" id="PF24850"/>
    </source>
</evidence>
<evidence type="ECO:0000313" key="6">
    <source>
        <dbReference type="Proteomes" id="UP000605259"/>
    </source>
</evidence>
<feature type="domain" description="Bacillithiol biosynthesis BshC C-terminal coiled-coil" evidence="4">
    <location>
        <begin position="381"/>
        <end position="539"/>
    </location>
</feature>
<evidence type="ECO:0000256" key="2">
    <source>
        <dbReference type="HAMAP-Rule" id="MF_01867"/>
    </source>
</evidence>
<keyword evidence="1 2" id="KW-0436">Ligase</keyword>
<reference evidence="5" key="1">
    <citation type="journal article" date="2014" name="Int. J. Syst. Evol. Microbiol.">
        <title>Complete genome sequence of Corynebacterium casei LMG S-19264T (=DSM 44701T), isolated from a smear-ripened cheese.</title>
        <authorList>
            <consortium name="US DOE Joint Genome Institute (JGI-PGF)"/>
            <person name="Walter F."/>
            <person name="Albersmeier A."/>
            <person name="Kalinowski J."/>
            <person name="Ruckert C."/>
        </authorList>
    </citation>
    <scope>NUCLEOTIDE SEQUENCE</scope>
    <source>
        <strain evidence="5">CGMCC 1.12698</strain>
    </source>
</reference>
<protein>
    <recommendedName>
        <fullName evidence="2">Putative cysteine ligase BshC</fullName>
        <ecNumber evidence="2">6.-.-.-</ecNumber>
    </recommendedName>
</protein>
<dbReference type="AlphaFoldDB" id="A0A917AQD1"/>
<dbReference type="InterPro" id="IPR011199">
    <property type="entry name" value="Bacillithiol_biosynth_BshC"/>
</dbReference>
<comment type="similarity">
    <text evidence="2">Belongs to the BshC family.</text>
</comment>
<evidence type="ECO:0000259" key="3">
    <source>
        <dbReference type="Pfam" id="PF10079"/>
    </source>
</evidence>
<evidence type="ECO:0000256" key="1">
    <source>
        <dbReference type="ARBA" id="ARBA00022598"/>
    </source>
</evidence>
<accession>A0A917AQD1</accession>
<dbReference type="NCBIfam" id="TIGR03998">
    <property type="entry name" value="thiol_BshC"/>
    <property type="match status" value="1"/>
</dbReference>
<comment type="caution">
    <text evidence="5">The sequence shown here is derived from an EMBL/GenBank/DDBJ whole genome shotgun (WGS) entry which is preliminary data.</text>
</comment>
<sequence length="540" mass="62750">MQISEYSLPIANKLVNDYVHHTKDMSCCYDYSIHEKEYVKKRFDDLQGRVFPRSQLSDYLSIFHSQFPIGEKTRENIRKLANDNTYVVIGGQQAGLLTGPLYSIHKITSIIQLAKKYEQELGVDVVPVFWIAGEDHDLQEINHVHVEASGHVKKKIFYQREERTIASETVLNEEQCRKWIDEVVKTYGETMYTKEVRALLQEAVRDSHTYVDFFAHLVCRLFKKEGLVLIDSGDAGLREIEAPYFSKMVHAHEQVAEAFVRQQQHLITEGYQPIIQAKDTSMHLFIQQDGERHLLEKVGEDLFQTKDGKMTFTYTQLSSIAEQSPHLLSNNVVTRPLMQEYLFPTLAFVAGHGEVAYWGELKQVFEAHKMKMPPIMPRQMITIIEPSVQKALIATGLELEEVLRRGVEPFRVSWLQQQSSYDIESEFVEAESQLNLIHEKLREVATSVNPALEGLAEKNYKKITEQVAFLQRTIEKEILLRHDVEMKKFDQIDRSIWPLGIPQERVWNIFYYLNKYGVSFIDQLVTVSLEWNHKQKVLEI</sequence>
<dbReference type="Pfam" id="PF10079">
    <property type="entry name" value="Rossmann-like_BshC"/>
    <property type="match status" value="1"/>
</dbReference>
<gene>
    <name evidence="2 5" type="primary">bshC</name>
    <name evidence="5" type="ORF">GCM10007140_15670</name>
</gene>
<dbReference type="GO" id="GO:0016874">
    <property type="term" value="F:ligase activity"/>
    <property type="evidence" value="ECO:0007669"/>
    <property type="project" value="UniProtKB-UniRule"/>
</dbReference>
<feature type="domain" description="Bacillithiol biosynthesis BshC N-terminal Rossmann-like" evidence="3">
    <location>
        <begin position="1"/>
        <end position="378"/>
    </location>
</feature>
<dbReference type="InterPro" id="IPR055399">
    <property type="entry name" value="CC_BshC"/>
</dbReference>
<dbReference type="EC" id="6.-.-.-" evidence="2"/>
<dbReference type="PIRSF" id="PIRSF012535">
    <property type="entry name" value="UCP012535"/>
    <property type="match status" value="1"/>
</dbReference>
<proteinExistence type="inferred from homology"/>
<dbReference type="Pfam" id="PF24850">
    <property type="entry name" value="CC_BshC"/>
    <property type="match status" value="1"/>
</dbReference>
<name>A0A917AQD1_9BACI</name>
<dbReference type="EMBL" id="BMFK01000001">
    <property type="protein sequence ID" value="GGE66343.1"/>
    <property type="molecule type" value="Genomic_DNA"/>
</dbReference>
<dbReference type="InterPro" id="IPR055398">
    <property type="entry name" value="Rossmann-like_BshC"/>
</dbReference>
<dbReference type="Proteomes" id="UP000605259">
    <property type="component" value="Unassembled WGS sequence"/>
</dbReference>
<dbReference type="RefSeq" id="WP_188387811.1">
    <property type="nucleotide sequence ID" value="NZ_BMFK01000001.1"/>
</dbReference>
<evidence type="ECO:0000313" key="5">
    <source>
        <dbReference type="EMBL" id="GGE66343.1"/>
    </source>
</evidence>
<keyword evidence="6" id="KW-1185">Reference proteome</keyword>
<organism evidence="5 6">
    <name type="scientific">Priestia taiwanensis</name>
    <dbReference type="NCBI Taxonomy" id="1347902"/>
    <lineage>
        <taxon>Bacteria</taxon>
        <taxon>Bacillati</taxon>
        <taxon>Bacillota</taxon>
        <taxon>Bacilli</taxon>
        <taxon>Bacillales</taxon>
        <taxon>Bacillaceae</taxon>
        <taxon>Priestia</taxon>
    </lineage>
</organism>